<dbReference type="PROSITE" id="PS50889">
    <property type="entry name" value="S4"/>
    <property type="match status" value="1"/>
</dbReference>
<dbReference type="RefSeq" id="WP_275473036.1">
    <property type="nucleotide sequence ID" value="NZ_JBDXSU010000023.1"/>
</dbReference>
<comment type="catalytic activity">
    <reaction evidence="1 5">
        <text>a uridine in RNA = a pseudouridine in RNA</text>
        <dbReference type="Rhea" id="RHEA:48348"/>
        <dbReference type="Rhea" id="RHEA-COMP:12068"/>
        <dbReference type="Rhea" id="RHEA-COMP:12069"/>
        <dbReference type="ChEBI" id="CHEBI:65314"/>
        <dbReference type="ChEBI" id="CHEBI:65315"/>
    </reaction>
</comment>
<dbReference type="SUPFAM" id="SSF55120">
    <property type="entry name" value="Pseudouridine synthase"/>
    <property type="match status" value="1"/>
</dbReference>
<dbReference type="InterPro" id="IPR006145">
    <property type="entry name" value="PsdUridine_synth_RsuA/RluA"/>
</dbReference>
<evidence type="ECO:0000259" key="6">
    <source>
        <dbReference type="Pfam" id="PF00849"/>
    </source>
</evidence>
<dbReference type="InterPro" id="IPR050188">
    <property type="entry name" value="RluA_PseudoU_synthase"/>
</dbReference>
<reference evidence="7 8" key="1">
    <citation type="journal article" date="2024" name="Int. J. Mol. Sci.">
        <title>Exploration of Alicyclobacillus spp. Genome in Search of Antibiotic Resistance.</title>
        <authorList>
            <person name="Bucka-Kolendo J."/>
            <person name="Kiousi D.E."/>
            <person name="Dekowska A."/>
            <person name="Mikolajczuk-Szczyrba A."/>
            <person name="Karadedos D.M."/>
            <person name="Michael P."/>
            <person name="Galanis A."/>
            <person name="Sokolowska B."/>
        </authorList>
    </citation>
    <scope>NUCLEOTIDE SEQUENCE [LARGE SCALE GENOMIC DNA]</scope>
    <source>
        <strain evidence="7 8">KKP 3000</strain>
    </source>
</reference>
<evidence type="ECO:0000256" key="3">
    <source>
        <dbReference type="ARBA" id="ARBA00023235"/>
    </source>
</evidence>
<dbReference type="GO" id="GO:0016853">
    <property type="term" value="F:isomerase activity"/>
    <property type="evidence" value="ECO:0007669"/>
    <property type="project" value="UniProtKB-KW"/>
</dbReference>
<evidence type="ECO:0000256" key="4">
    <source>
        <dbReference type="PROSITE-ProRule" id="PRU00182"/>
    </source>
</evidence>
<evidence type="ECO:0000256" key="5">
    <source>
        <dbReference type="RuleBase" id="RU362028"/>
    </source>
</evidence>
<dbReference type="EC" id="5.4.99.-" evidence="5"/>
<keyword evidence="4" id="KW-0694">RNA-binding</keyword>
<dbReference type="CDD" id="cd00165">
    <property type="entry name" value="S4"/>
    <property type="match status" value="1"/>
</dbReference>
<name>A0ABV5AKB4_9BACL</name>
<comment type="function">
    <text evidence="5">Responsible for synthesis of pseudouridine from uracil.</text>
</comment>
<dbReference type="CDD" id="cd02869">
    <property type="entry name" value="PseudoU_synth_RluA_like"/>
    <property type="match status" value="1"/>
</dbReference>
<dbReference type="Gene3D" id="3.10.290.10">
    <property type="entry name" value="RNA-binding S4 domain"/>
    <property type="match status" value="1"/>
</dbReference>
<organism evidence="7 8">
    <name type="scientific">Alicyclobacillus fastidiosus</name>
    <dbReference type="NCBI Taxonomy" id="392011"/>
    <lineage>
        <taxon>Bacteria</taxon>
        <taxon>Bacillati</taxon>
        <taxon>Bacillota</taxon>
        <taxon>Bacilli</taxon>
        <taxon>Bacillales</taxon>
        <taxon>Alicyclobacillaceae</taxon>
        <taxon>Alicyclobacillus</taxon>
    </lineage>
</organism>
<dbReference type="PROSITE" id="PS01129">
    <property type="entry name" value="PSI_RLU"/>
    <property type="match status" value="1"/>
</dbReference>
<dbReference type="InterPro" id="IPR020103">
    <property type="entry name" value="PsdUridine_synth_cat_dom_sf"/>
</dbReference>
<gene>
    <name evidence="7" type="ORF">KKP3000_001679</name>
</gene>
<sequence>MIDIVISDTDDGKQIHKWLRLLLPGMPLSGIHKFIRTGRIKVNGKRGKRDTVLHTGDTVHLYMTDEDYAASKRPKREKFAGVKANLDIRYEDGDMLIVNKPAGVLVHAADGDYASTLQAQVEAYVYRNRETQEGQAFTPAPVHRLDRNTTGLVIFAKTSRAARELGFKFQSGEIEKTYVALVVGEVVKPGRVTAALARVSDEVTAVSPEGKESATHYTPLASAGGTTLLSIRLETGRTHQIRAHMSHIRHPLVGDVKYGARRIRAGSFFLHAARLENGPELNVTAPLPRAFEAKLEALGYHVPDVREALANS</sequence>
<comment type="similarity">
    <text evidence="2 5">Belongs to the pseudouridine synthase RluA family.</text>
</comment>
<dbReference type="Gene3D" id="3.30.2350.10">
    <property type="entry name" value="Pseudouridine synthase"/>
    <property type="match status" value="1"/>
</dbReference>
<dbReference type="InterPro" id="IPR006225">
    <property type="entry name" value="PsdUridine_synth_RluC/D"/>
</dbReference>
<feature type="domain" description="Pseudouridine synthase RsuA/RluA-like" evidence="6">
    <location>
        <begin position="95"/>
        <end position="247"/>
    </location>
</feature>
<protein>
    <recommendedName>
        <fullName evidence="5">Pseudouridine synthase</fullName>
        <ecNumber evidence="5">5.4.99.-</ecNumber>
    </recommendedName>
</protein>
<evidence type="ECO:0000313" key="8">
    <source>
        <dbReference type="Proteomes" id="UP001579974"/>
    </source>
</evidence>
<dbReference type="PANTHER" id="PTHR21600">
    <property type="entry name" value="MITOCHONDRIAL RNA PSEUDOURIDINE SYNTHASE"/>
    <property type="match status" value="1"/>
</dbReference>
<dbReference type="InterPro" id="IPR036986">
    <property type="entry name" value="S4_RNA-bd_sf"/>
</dbReference>
<dbReference type="Pfam" id="PF00849">
    <property type="entry name" value="PseudoU_synth_2"/>
    <property type="match status" value="1"/>
</dbReference>
<dbReference type="EMBL" id="JBDXSU010000023">
    <property type="protein sequence ID" value="MFB5192475.1"/>
    <property type="molecule type" value="Genomic_DNA"/>
</dbReference>
<evidence type="ECO:0000256" key="1">
    <source>
        <dbReference type="ARBA" id="ARBA00000073"/>
    </source>
</evidence>
<proteinExistence type="inferred from homology"/>
<evidence type="ECO:0000256" key="2">
    <source>
        <dbReference type="ARBA" id="ARBA00010876"/>
    </source>
</evidence>
<dbReference type="NCBIfam" id="TIGR00005">
    <property type="entry name" value="rluA_subfam"/>
    <property type="match status" value="1"/>
</dbReference>
<dbReference type="Proteomes" id="UP001579974">
    <property type="component" value="Unassembled WGS sequence"/>
</dbReference>
<dbReference type="InterPro" id="IPR006224">
    <property type="entry name" value="PsdUridine_synth_RluA-like_CS"/>
</dbReference>
<accession>A0ABV5AKB4</accession>
<keyword evidence="8" id="KW-1185">Reference proteome</keyword>
<comment type="caution">
    <text evidence="7">The sequence shown here is derived from an EMBL/GenBank/DDBJ whole genome shotgun (WGS) entry which is preliminary data.</text>
</comment>
<dbReference type="SUPFAM" id="SSF55174">
    <property type="entry name" value="Alpha-L RNA-binding motif"/>
    <property type="match status" value="1"/>
</dbReference>
<evidence type="ECO:0000313" key="7">
    <source>
        <dbReference type="EMBL" id="MFB5192475.1"/>
    </source>
</evidence>
<keyword evidence="3 5" id="KW-0413">Isomerase</keyword>